<dbReference type="EMBL" id="VJMJ01000091">
    <property type="protein sequence ID" value="KAF0735950.1"/>
    <property type="molecule type" value="Genomic_DNA"/>
</dbReference>
<evidence type="ECO:0000256" key="1">
    <source>
        <dbReference type="SAM" id="MobiDB-lite"/>
    </source>
</evidence>
<proteinExistence type="predicted"/>
<reference evidence="2 3" key="1">
    <citation type="submission" date="2019-07" db="EMBL/GenBank/DDBJ databases">
        <title>Genomics analysis of Aphanomyces spp. identifies a new class of oomycete effector associated with host adaptation.</title>
        <authorList>
            <person name="Gaulin E."/>
        </authorList>
    </citation>
    <scope>NUCLEOTIDE SEQUENCE [LARGE SCALE GENOMIC DNA]</scope>
    <source>
        <strain evidence="2 3">ATCC 201684</strain>
    </source>
</reference>
<dbReference type="Proteomes" id="UP000481153">
    <property type="component" value="Unassembled WGS sequence"/>
</dbReference>
<dbReference type="AlphaFoldDB" id="A0A6G0X7E2"/>
<gene>
    <name evidence="2" type="ORF">Ae201684_007700</name>
</gene>
<comment type="caution">
    <text evidence="2">The sequence shown here is derived from an EMBL/GenBank/DDBJ whole genome shotgun (WGS) entry which is preliminary data.</text>
</comment>
<evidence type="ECO:0000313" key="2">
    <source>
        <dbReference type="EMBL" id="KAF0735950.1"/>
    </source>
</evidence>
<protein>
    <submittedName>
        <fullName evidence="2">Uncharacterized protein</fullName>
    </submittedName>
</protein>
<keyword evidence="3" id="KW-1185">Reference proteome</keyword>
<name>A0A6G0X7E2_9STRA</name>
<organism evidence="2 3">
    <name type="scientific">Aphanomyces euteiches</name>
    <dbReference type="NCBI Taxonomy" id="100861"/>
    <lineage>
        <taxon>Eukaryota</taxon>
        <taxon>Sar</taxon>
        <taxon>Stramenopiles</taxon>
        <taxon>Oomycota</taxon>
        <taxon>Saprolegniomycetes</taxon>
        <taxon>Saprolegniales</taxon>
        <taxon>Verrucalvaceae</taxon>
        <taxon>Aphanomyces</taxon>
    </lineage>
</organism>
<sequence>MDSSTPTRIPRSPGHQVSHRMSPYTPRRSPRLHSSPAIRDQSQTEPAHPTGDALLQFTGDFRLKQTTNTRMETADRVGVQLLRGDDWPTIKQRIWDLCSHHIHRRAKLAGVPPVWQLHDEAPTIDEFDDFISLRHIKRTISPWHSNEAAMSTLRRLRNDVILVCVLKWGNQIGNSKQLAQFTETCIQPVELDRAGAASEEHHQSVIADLKVHWGGILTAMEISWRIWANYICSQKDGNEDELIQKPPPDCVVRQFQAVFSSAQEAVLRIQRGISSV</sequence>
<evidence type="ECO:0000313" key="3">
    <source>
        <dbReference type="Proteomes" id="UP000481153"/>
    </source>
</evidence>
<accession>A0A6G0X7E2</accession>
<feature type="region of interest" description="Disordered" evidence="1">
    <location>
        <begin position="1"/>
        <end position="52"/>
    </location>
</feature>
<dbReference type="VEuPathDB" id="FungiDB:AeMF1_013869"/>